<dbReference type="RefSeq" id="WP_253804411.1">
    <property type="nucleotide sequence ID" value="NZ_BAAAUB010000050.1"/>
</dbReference>
<name>A0ABT1J9D9_9ACTN</name>
<dbReference type="Pfam" id="PF15891">
    <property type="entry name" value="Nuc_deoxyri_tr2"/>
    <property type="match status" value="1"/>
</dbReference>
<sequence>MNLRLVMAREPLPTHGPSVFLAGPTPRLGGPVDSWRPAAYTELGAQWTGPGPLTVLSPESRGGRRAAHYDDQVDWETAARATADAILFWIPRDLEHMPGFTTNVEFGLDIGTRRVVLGCPPDCAAPERNRYLIWVAHRHGAPVRDTLSDTVTAALTLATSRTSGQATTGQPDPADTPVPDDPTGAWL</sequence>
<organism evidence="2 3">
    <name type="scientific">Kitasatospora paracochleata</name>
    <dbReference type="NCBI Taxonomy" id="58354"/>
    <lineage>
        <taxon>Bacteria</taxon>
        <taxon>Bacillati</taxon>
        <taxon>Actinomycetota</taxon>
        <taxon>Actinomycetes</taxon>
        <taxon>Kitasatosporales</taxon>
        <taxon>Streptomycetaceae</taxon>
        <taxon>Kitasatospora</taxon>
    </lineage>
</organism>
<keyword evidence="3" id="KW-1185">Reference proteome</keyword>
<evidence type="ECO:0008006" key="4">
    <source>
        <dbReference type="Google" id="ProtNLM"/>
    </source>
</evidence>
<feature type="region of interest" description="Disordered" evidence="1">
    <location>
        <begin position="158"/>
        <end position="187"/>
    </location>
</feature>
<comment type="caution">
    <text evidence="2">The sequence shown here is derived from an EMBL/GenBank/DDBJ whole genome shotgun (WGS) entry which is preliminary data.</text>
</comment>
<dbReference type="InterPro" id="IPR039470">
    <property type="entry name" value="Nuc_deoxyri_tr2"/>
</dbReference>
<dbReference type="Proteomes" id="UP001206483">
    <property type="component" value="Unassembled WGS sequence"/>
</dbReference>
<dbReference type="Gene3D" id="3.40.50.450">
    <property type="match status" value="1"/>
</dbReference>
<evidence type="ECO:0000313" key="3">
    <source>
        <dbReference type="Proteomes" id="UP001206483"/>
    </source>
</evidence>
<reference evidence="2 3" key="1">
    <citation type="submission" date="2022-06" db="EMBL/GenBank/DDBJ databases">
        <title>Sequencing the genomes of 1000 actinobacteria strains.</title>
        <authorList>
            <person name="Klenk H.-P."/>
        </authorList>
    </citation>
    <scope>NUCLEOTIDE SEQUENCE [LARGE SCALE GENOMIC DNA]</scope>
    <source>
        <strain evidence="2 3">DSM 41656</strain>
    </source>
</reference>
<gene>
    <name evidence="2" type="ORF">FHR36_007261</name>
</gene>
<dbReference type="EMBL" id="JAMZDX010000008">
    <property type="protein sequence ID" value="MCP2314062.1"/>
    <property type="molecule type" value="Genomic_DNA"/>
</dbReference>
<accession>A0ABT1J9D9</accession>
<evidence type="ECO:0000313" key="2">
    <source>
        <dbReference type="EMBL" id="MCP2314062.1"/>
    </source>
</evidence>
<evidence type="ECO:0000256" key="1">
    <source>
        <dbReference type="SAM" id="MobiDB-lite"/>
    </source>
</evidence>
<proteinExistence type="predicted"/>
<protein>
    <recommendedName>
        <fullName evidence="4">Nucleoside 2-deoxyribosyltransferase-like protein</fullName>
    </recommendedName>
</protein>